<dbReference type="Gene3D" id="2.70.98.10">
    <property type="match status" value="1"/>
</dbReference>
<reference evidence="1 2" key="1">
    <citation type="submission" date="2017-10" db="EMBL/GenBank/DDBJ databases">
        <title>Novel microbial diversity and functional potential in the marine mammal oral microbiome.</title>
        <authorList>
            <person name="Dudek N.K."/>
            <person name="Sun C.L."/>
            <person name="Burstein D."/>
            <person name="Kantor R.S."/>
            <person name="Aliaga Goltsman D.S."/>
            <person name="Bik E.M."/>
            <person name="Thomas B.C."/>
            <person name="Banfield J.F."/>
            <person name="Relman D.A."/>
        </authorList>
    </citation>
    <scope>NUCLEOTIDE SEQUENCE [LARGE SCALE GENOMIC DNA]</scope>
    <source>
        <strain evidence="1">DOLJORAL78_47_16</strain>
    </source>
</reference>
<dbReference type="Proteomes" id="UP000230821">
    <property type="component" value="Unassembled WGS sequence"/>
</dbReference>
<comment type="caution">
    <text evidence="1">The sequence shown here is derived from an EMBL/GenBank/DDBJ whole genome shotgun (WGS) entry which is preliminary data.</text>
</comment>
<dbReference type="GO" id="GO:0030246">
    <property type="term" value="F:carbohydrate binding"/>
    <property type="evidence" value="ECO:0007669"/>
    <property type="project" value="InterPro"/>
</dbReference>
<dbReference type="InterPro" id="IPR014718">
    <property type="entry name" value="GH-type_carb-bd"/>
</dbReference>
<protein>
    <recommendedName>
        <fullName evidence="3">DUF4432 domain-containing protein</fullName>
    </recommendedName>
</protein>
<dbReference type="AlphaFoldDB" id="A0A2G6K9T7"/>
<organism evidence="1 2">
    <name type="scientific">candidate division KSB3 bacterium</name>
    <dbReference type="NCBI Taxonomy" id="2044937"/>
    <lineage>
        <taxon>Bacteria</taxon>
        <taxon>candidate division KSB3</taxon>
    </lineage>
</organism>
<accession>A0A2G6K9T7</accession>
<evidence type="ECO:0008006" key="3">
    <source>
        <dbReference type="Google" id="ProtNLM"/>
    </source>
</evidence>
<evidence type="ECO:0000313" key="2">
    <source>
        <dbReference type="Proteomes" id="UP000230821"/>
    </source>
</evidence>
<dbReference type="EMBL" id="PDSK01000141">
    <property type="protein sequence ID" value="PIE31549.1"/>
    <property type="molecule type" value="Genomic_DNA"/>
</dbReference>
<dbReference type="InterPro" id="IPR027839">
    <property type="entry name" value="DUF4432"/>
</dbReference>
<proteinExistence type="predicted"/>
<gene>
    <name evidence="1" type="ORF">CSA56_17960</name>
</gene>
<evidence type="ECO:0000313" key="1">
    <source>
        <dbReference type="EMBL" id="PIE31549.1"/>
    </source>
</evidence>
<dbReference type="Pfam" id="PF14486">
    <property type="entry name" value="DUF4432"/>
    <property type="match status" value="1"/>
</dbReference>
<sequence length="365" mass="40479">MAALFGQEYTRDELIKRVGDMSQIAGVKAVELTDGNERGIRAAEFKTGSGFNFTVLADRGLDISSADYCGQSLCWRSCTGDTHPAYYESEGLGWLRGFYGGLLTTCGLSYFGAPDVDQGQELGLHGRVSNTAAKNVAFDCEWDGDDYVMSIQGKIREAAVFQENLVLHRKIWTRLGEKRLFIDDEVENAGFAKSDHMMLYHINGGFPVVDEGSQIVAPFLKTTPRNDDAKVGLDKFFLFQGPTPGFQERVYYHDVAVDDQGCVLSALINAAFNNGEGFGFYIKYRKEQLPVLIEWKMNGEGAYVVGMEPGTHMADGRSLERKEGRLITLDPGESRFYNLEIGVLSGRDEIAEFTETVTQIKARNA</sequence>
<dbReference type="CDD" id="cd09023">
    <property type="entry name" value="Aldose_epim_Ec_c4013"/>
    <property type="match status" value="1"/>
</dbReference>
<name>A0A2G6K9T7_9BACT</name>